<feature type="domain" description="K Homology" evidence="6">
    <location>
        <begin position="899"/>
        <end position="976"/>
    </location>
</feature>
<dbReference type="AlphaFoldDB" id="A0A5J5EBC4"/>
<dbReference type="Proteomes" id="UP000326924">
    <property type="component" value="Unassembled WGS sequence"/>
</dbReference>
<evidence type="ECO:0000256" key="4">
    <source>
        <dbReference type="SAM" id="Coils"/>
    </source>
</evidence>
<dbReference type="SUPFAM" id="SSF54791">
    <property type="entry name" value="Eukaryotic type KH-domain (KH-domain type I)"/>
    <property type="match status" value="8"/>
</dbReference>
<keyword evidence="1" id="KW-0677">Repeat</keyword>
<protein>
    <recommendedName>
        <fullName evidence="6">K Homology domain-containing protein</fullName>
    </recommendedName>
</protein>
<feature type="domain" description="K Homology" evidence="6">
    <location>
        <begin position="184"/>
        <end position="263"/>
    </location>
</feature>
<evidence type="ECO:0000256" key="5">
    <source>
        <dbReference type="SAM" id="MobiDB-lite"/>
    </source>
</evidence>
<dbReference type="EMBL" id="VXIS01000597">
    <property type="protein sequence ID" value="KAA8892775.1"/>
    <property type="molecule type" value="Genomic_DNA"/>
</dbReference>
<feature type="domain" description="K Homology" evidence="6">
    <location>
        <begin position="267"/>
        <end position="344"/>
    </location>
</feature>
<feature type="coiled-coil region" evidence="4">
    <location>
        <begin position="556"/>
        <end position="590"/>
    </location>
</feature>
<dbReference type="InterPro" id="IPR057778">
    <property type="entry name" value="KH_Vigilin_N"/>
</dbReference>
<feature type="region of interest" description="Disordered" evidence="5">
    <location>
        <begin position="1"/>
        <end position="64"/>
    </location>
</feature>
<keyword evidence="8" id="KW-1185">Reference proteome</keyword>
<name>A0A5J5EBC4_9PEZI</name>
<dbReference type="Pfam" id="PF24668">
    <property type="entry name" value="KH_Vigilin"/>
    <property type="match status" value="1"/>
</dbReference>
<dbReference type="InterPro" id="IPR036612">
    <property type="entry name" value="KH_dom_type_1_sf"/>
</dbReference>
<evidence type="ECO:0000313" key="7">
    <source>
        <dbReference type="EMBL" id="KAA8892775.1"/>
    </source>
</evidence>
<feature type="domain" description="K Homology" evidence="6">
    <location>
        <begin position="111"/>
        <end position="183"/>
    </location>
</feature>
<dbReference type="PANTHER" id="PTHR10288">
    <property type="entry name" value="KH DOMAIN CONTAINING RNA BINDING PROTEIN"/>
    <property type="match status" value="1"/>
</dbReference>
<evidence type="ECO:0000256" key="3">
    <source>
        <dbReference type="PROSITE-ProRule" id="PRU00117"/>
    </source>
</evidence>
<dbReference type="Pfam" id="PF00013">
    <property type="entry name" value="KH_1"/>
    <property type="match status" value="6"/>
</dbReference>
<dbReference type="SMART" id="SM00322">
    <property type="entry name" value="KH"/>
    <property type="match status" value="11"/>
</dbReference>
<gene>
    <name evidence="7" type="ORF">FN846DRAFT_626516</name>
</gene>
<feature type="domain" description="K Homology" evidence="6">
    <location>
        <begin position="741"/>
        <end position="817"/>
    </location>
</feature>
<feature type="compositionally biased region" description="Low complexity" evidence="5">
    <location>
        <begin position="1"/>
        <end position="22"/>
    </location>
</feature>
<dbReference type="PROSITE" id="PS50084">
    <property type="entry name" value="KH_TYPE_1"/>
    <property type="match status" value="8"/>
</dbReference>
<sequence length="1239" mass="135073">MAEIAAANGGVAEAEVDAVPAEAPEEQQLTPAQRAQFVAESESTTAAPQTNGKKPKQQQQSTLDVASDAAFPSLGGAKTPVAPAKWGAGANPAIGTSPAATAPRWTPSIATGASQIIYTLQKEDKAADLKRPAGDIVRDIARKTNTKIDAANNKERGSTTYIILGGTLADRERAKRELMRELTAKVTRRVSVPAVIRPFIIGRGGSKVQEMQAKTLTNIKVPQADFVDAAAGEYEDDAVIDVIIEGDAEGCALAIELINKTVKERVIKVTRSIMAPGKFYPFIQGPDKSNIQEWEKQVDRVIVPDYYSTKTPPPNFSEPSGPIQVIGEKSAVEEVVAQIREKIITLEAANYPSRGAELGAFQPQLFSRNNAQMVKEVFNETGCAVIVPPSTVNKVYVIGPPSRIVEGMNAVFQKAEAYKIIILDLCKAFANAPRGAKAHAIDVVRHARKVAAVKRVEKDCDVSISFPGEDLHDLKKPCYVSIVGESKEQVDTAVQRVKEILGAYTPNRFSEIEVEPLHFKHIYGKDGKGPKKIAAATSVELLFPEDPEDDRIALVYEGQSKEVAEIEEALEKAKEEIKELIKDQAQIVKKVLEITKELHEKVRGERGTIINALNPSSVSVVFGAPKARLGRSAPAADEMTENSITLRGPPANVASTAAAITQFLKDNEDRDAPEVVTEPFEYPKQFSGNLIGSKGANVNKLKEDLGVDIKLNEGSGEIRGVKICVDAARRKLNSQVKELEDKAVIPIKVPQQFHSIIIGSEGSTVRRLQERYNVRIDFPKAGKSDEEGGRQAPDEIVIRGSKKGAEEARQEIQELWKYEADNSHTATISVLARSVGYMFKNASKDIKQLRDESSARIVIPQEDKEADPESIVEIKIRGKKSEVDKAKTVLTKIVKDAENTAVRTISVEKKFHRSLIGPGGQTLRSIVVKAGGPDDRAALARLVRFPNQGSESNDITVQGPSNVVNKIIAAIEEIVTEKENQITEIIPVAPEKHRKLIGREGATRRELEAKFKVTIDIPRQRPGQPQTNPDIKITGVASAVEEAKSHITELVKEPEGETVEVPRFLHHAIADGGFFKHLQRDLKVIVDHNGLPRPGKPADLKPTPKDMPLITDEADEERIFWEVLENAPASADEEGTYPWVLRGKPENVAKARAEIEAAVATAQKQGLTGFLTLPNPNKYRFVVGQGGSTVDRIRRDTGCRITVPKHGSTDAIVLHGDREGLEKAREMILEAVKKGPASK</sequence>
<dbReference type="InterPro" id="IPR054548">
    <property type="entry name" value="SCP160-like_KH"/>
</dbReference>
<feature type="domain" description="K Homology" evidence="6">
    <location>
        <begin position="980"/>
        <end position="1052"/>
    </location>
</feature>
<dbReference type="Gene3D" id="3.30.1370.10">
    <property type="entry name" value="K Homology domain, type 1"/>
    <property type="match status" value="10"/>
</dbReference>
<feature type="domain" description="K Homology" evidence="6">
    <location>
        <begin position="586"/>
        <end position="665"/>
    </location>
</feature>
<keyword evidence="4" id="KW-0175">Coiled coil</keyword>
<dbReference type="InterPro" id="IPR004087">
    <property type="entry name" value="KH_dom"/>
</dbReference>
<evidence type="ECO:0000313" key="8">
    <source>
        <dbReference type="Proteomes" id="UP000326924"/>
    </source>
</evidence>
<reference evidence="7 8" key="1">
    <citation type="submission" date="2019-09" db="EMBL/GenBank/DDBJ databases">
        <title>Draft genome of the ectomycorrhizal ascomycete Sphaerosporella brunnea.</title>
        <authorList>
            <consortium name="DOE Joint Genome Institute"/>
            <person name="Benucci G.M."/>
            <person name="Marozzi G."/>
            <person name="Antonielli L."/>
            <person name="Sanchez S."/>
            <person name="Marco P."/>
            <person name="Wang X."/>
            <person name="Falini L.B."/>
            <person name="Barry K."/>
            <person name="Haridas S."/>
            <person name="Lipzen A."/>
            <person name="Labutti K."/>
            <person name="Grigoriev I.V."/>
            <person name="Murat C."/>
            <person name="Martin F."/>
            <person name="Albertini E."/>
            <person name="Donnini D."/>
            <person name="Bonito G."/>
        </authorList>
    </citation>
    <scope>NUCLEOTIDE SEQUENCE [LARGE SCALE GENOMIC DNA]</scope>
    <source>
        <strain evidence="7 8">Sb_GMNB300</strain>
    </source>
</reference>
<feature type="compositionally biased region" description="Polar residues" evidence="5">
    <location>
        <begin position="41"/>
        <end position="64"/>
    </location>
</feature>
<evidence type="ECO:0000256" key="1">
    <source>
        <dbReference type="ARBA" id="ARBA00022737"/>
    </source>
</evidence>
<dbReference type="InParanoid" id="A0A5J5EBC4"/>
<feature type="domain" description="K Homology" evidence="6">
    <location>
        <begin position="674"/>
        <end position="737"/>
    </location>
</feature>
<organism evidence="7 8">
    <name type="scientific">Sphaerosporella brunnea</name>
    <dbReference type="NCBI Taxonomy" id="1250544"/>
    <lineage>
        <taxon>Eukaryota</taxon>
        <taxon>Fungi</taxon>
        <taxon>Dikarya</taxon>
        <taxon>Ascomycota</taxon>
        <taxon>Pezizomycotina</taxon>
        <taxon>Pezizomycetes</taxon>
        <taxon>Pezizales</taxon>
        <taxon>Pyronemataceae</taxon>
        <taxon>Sphaerosporella</taxon>
    </lineage>
</organism>
<keyword evidence="2 3" id="KW-0694">RNA-binding</keyword>
<feature type="domain" description="K Homology" evidence="6">
    <location>
        <begin position="506"/>
        <end position="582"/>
    </location>
</feature>
<evidence type="ECO:0000259" key="6">
    <source>
        <dbReference type="SMART" id="SM00322"/>
    </source>
</evidence>
<accession>A0A5J5EBC4</accession>
<dbReference type="CDD" id="cd22450">
    <property type="entry name" value="KH-I_ScSCP160_rpt5"/>
    <property type="match status" value="1"/>
</dbReference>
<proteinExistence type="predicted"/>
<dbReference type="FunCoup" id="A0A5J5EBC4">
    <property type="interactions" value="715"/>
</dbReference>
<evidence type="ECO:0000256" key="2">
    <source>
        <dbReference type="ARBA" id="ARBA00022884"/>
    </source>
</evidence>
<comment type="caution">
    <text evidence="7">The sequence shown here is derived from an EMBL/GenBank/DDBJ whole genome shotgun (WGS) entry which is preliminary data.</text>
</comment>
<dbReference type="OrthoDB" id="10027144at2759"/>
<feature type="domain" description="K Homology" evidence="6">
    <location>
        <begin position="822"/>
        <end position="895"/>
    </location>
</feature>
<dbReference type="GO" id="GO:0003723">
    <property type="term" value="F:RNA binding"/>
    <property type="evidence" value="ECO:0007669"/>
    <property type="project" value="UniProtKB-UniRule"/>
</dbReference>
<dbReference type="InterPro" id="IPR004088">
    <property type="entry name" value="KH_dom_type_1"/>
</dbReference>
<dbReference type="Pfam" id="PF22952">
    <property type="entry name" value="KH_11"/>
    <property type="match status" value="1"/>
</dbReference>
<feature type="domain" description="K Homology" evidence="6">
    <location>
        <begin position="1165"/>
        <end position="1233"/>
    </location>
</feature>